<feature type="transmembrane region" description="Helical" evidence="1">
    <location>
        <begin position="6"/>
        <end position="30"/>
    </location>
</feature>
<evidence type="ECO:0000256" key="1">
    <source>
        <dbReference type="SAM" id="Phobius"/>
    </source>
</evidence>
<dbReference type="AlphaFoldDB" id="A0A238KSN0"/>
<evidence type="ECO:0000313" key="3">
    <source>
        <dbReference type="Proteomes" id="UP000202922"/>
    </source>
</evidence>
<proteinExistence type="predicted"/>
<sequence>MIVAYTLYFALCLLVLIGLATMIMKIGAALGDCPNTGRAAKAGAISITSGYLAIGFGGCVLIAAIMPALKNLPDAGLFVALGVACIALGMGFSSAATTLREIVARAALQANPPAPQPEPAIEAA</sequence>
<keyword evidence="1" id="KW-0812">Transmembrane</keyword>
<feature type="transmembrane region" description="Helical" evidence="1">
    <location>
        <begin position="42"/>
        <end position="69"/>
    </location>
</feature>
<name>A0A238KSN0_9RHOB</name>
<organism evidence="2 3">
    <name type="scientific">Actibacterium lipolyticum</name>
    <dbReference type="NCBI Taxonomy" id="1524263"/>
    <lineage>
        <taxon>Bacteria</taxon>
        <taxon>Pseudomonadati</taxon>
        <taxon>Pseudomonadota</taxon>
        <taxon>Alphaproteobacteria</taxon>
        <taxon>Rhodobacterales</taxon>
        <taxon>Roseobacteraceae</taxon>
        <taxon>Actibacterium</taxon>
    </lineage>
</organism>
<accession>A0A238KSN0</accession>
<keyword evidence="1" id="KW-1133">Transmembrane helix</keyword>
<reference evidence="3" key="1">
    <citation type="submission" date="2017-05" db="EMBL/GenBank/DDBJ databases">
        <authorList>
            <person name="Rodrigo-Torres L."/>
            <person name="Arahal R. D."/>
            <person name="Lucena T."/>
        </authorList>
    </citation>
    <scope>NUCLEOTIDE SEQUENCE [LARGE SCALE GENOMIC DNA]</scope>
    <source>
        <strain evidence="3">CECT 8621</strain>
    </source>
</reference>
<dbReference type="Proteomes" id="UP000202922">
    <property type="component" value="Unassembled WGS sequence"/>
</dbReference>
<keyword evidence="3" id="KW-1185">Reference proteome</keyword>
<dbReference type="EMBL" id="FXYE01000002">
    <property type="protein sequence ID" value="SMX45825.1"/>
    <property type="molecule type" value="Genomic_DNA"/>
</dbReference>
<dbReference type="OrthoDB" id="7859028at2"/>
<evidence type="ECO:0000313" key="2">
    <source>
        <dbReference type="EMBL" id="SMX45825.1"/>
    </source>
</evidence>
<keyword evidence="1" id="KW-0472">Membrane</keyword>
<feature type="transmembrane region" description="Helical" evidence="1">
    <location>
        <begin position="75"/>
        <end position="99"/>
    </location>
</feature>
<dbReference type="RefSeq" id="WP_093967982.1">
    <property type="nucleotide sequence ID" value="NZ_FXYE01000002.1"/>
</dbReference>
<gene>
    <name evidence="2" type="ORF">COL8621_02900</name>
</gene>
<protein>
    <submittedName>
        <fullName evidence="2">Uncharacterized protein</fullName>
    </submittedName>
</protein>